<keyword evidence="2" id="KW-1185">Reference proteome</keyword>
<dbReference type="Proteomes" id="UP001054945">
    <property type="component" value="Unassembled WGS sequence"/>
</dbReference>
<name>A0AAV4XNT1_CAEEX</name>
<evidence type="ECO:0000313" key="2">
    <source>
        <dbReference type="Proteomes" id="UP001054945"/>
    </source>
</evidence>
<proteinExistence type="predicted"/>
<dbReference type="EMBL" id="BPLR01000557">
    <property type="protein sequence ID" value="GIY95641.1"/>
    <property type="molecule type" value="Genomic_DNA"/>
</dbReference>
<evidence type="ECO:0000313" key="1">
    <source>
        <dbReference type="EMBL" id="GIY95641.1"/>
    </source>
</evidence>
<sequence>MERTSLHEEAANMNGWTSSWNEWGTVRDAYPSIPRPSTLRYHLPGDNPKYSYKKNRFPASRKENYMYCTLNAST</sequence>
<comment type="caution">
    <text evidence="1">The sequence shown here is derived from an EMBL/GenBank/DDBJ whole genome shotgun (WGS) entry which is preliminary data.</text>
</comment>
<dbReference type="AlphaFoldDB" id="A0AAV4XNT1"/>
<reference evidence="1 2" key="1">
    <citation type="submission" date="2021-06" db="EMBL/GenBank/DDBJ databases">
        <title>Caerostris extrusa draft genome.</title>
        <authorList>
            <person name="Kono N."/>
            <person name="Arakawa K."/>
        </authorList>
    </citation>
    <scope>NUCLEOTIDE SEQUENCE [LARGE SCALE GENOMIC DNA]</scope>
</reference>
<gene>
    <name evidence="1" type="ORF">CEXT_778691</name>
</gene>
<accession>A0AAV4XNT1</accession>
<organism evidence="1 2">
    <name type="scientific">Caerostris extrusa</name>
    <name type="common">Bark spider</name>
    <name type="synonym">Caerostris bankana</name>
    <dbReference type="NCBI Taxonomy" id="172846"/>
    <lineage>
        <taxon>Eukaryota</taxon>
        <taxon>Metazoa</taxon>
        <taxon>Ecdysozoa</taxon>
        <taxon>Arthropoda</taxon>
        <taxon>Chelicerata</taxon>
        <taxon>Arachnida</taxon>
        <taxon>Araneae</taxon>
        <taxon>Araneomorphae</taxon>
        <taxon>Entelegynae</taxon>
        <taxon>Araneoidea</taxon>
        <taxon>Araneidae</taxon>
        <taxon>Caerostris</taxon>
    </lineage>
</organism>
<protein>
    <submittedName>
        <fullName evidence="1">Uncharacterized protein</fullName>
    </submittedName>
</protein>